<evidence type="ECO:0000256" key="2">
    <source>
        <dbReference type="SAM" id="Phobius"/>
    </source>
</evidence>
<dbReference type="Pfam" id="PF13829">
    <property type="entry name" value="DUF4191"/>
    <property type="match status" value="1"/>
</dbReference>
<reference evidence="3 4" key="1">
    <citation type="submission" date="2020-08" db="EMBL/GenBank/DDBJ databases">
        <title>Sequencing the genomes of 1000 actinobacteria strains.</title>
        <authorList>
            <person name="Klenk H.-P."/>
        </authorList>
    </citation>
    <scope>NUCLEOTIDE SEQUENCE [LARGE SCALE GENOMIC DNA]</scope>
    <source>
        <strain evidence="3 4">DSM 19079</strain>
    </source>
</reference>
<feature type="region of interest" description="Disordered" evidence="1">
    <location>
        <begin position="1"/>
        <end position="48"/>
    </location>
</feature>
<feature type="compositionally biased region" description="Basic and acidic residues" evidence="1">
    <location>
        <begin position="20"/>
        <end position="40"/>
    </location>
</feature>
<gene>
    <name evidence="3" type="ORF">BJ976_000852</name>
</gene>
<keyword evidence="2" id="KW-0812">Transmembrane</keyword>
<comment type="caution">
    <text evidence="3">The sequence shown here is derived from an EMBL/GenBank/DDBJ whole genome shotgun (WGS) entry which is preliminary data.</text>
</comment>
<feature type="transmembrane region" description="Helical" evidence="2">
    <location>
        <begin position="70"/>
        <end position="92"/>
    </location>
</feature>
<dbReference type="RefSeq" id="WP_135030786.1">
    <property type="nucleotide sequence ID" value="NZ_BMLA01000001.1"/>
</dbReference>
<proteinExistence type="predicted"/>
<dbReference type="AlphaFoldDB" id="A0A4Y8WXP7"/>
<feature type="transmembrane region" description="Helical" evidence="2">
    <location>
        <begin position="98"/>
        <end position="117"/>
    </location>
</feature>
<evidence type="ECO:0000313" key="4">
    <source>
        <dbReference type="Proteomes" id="UP000560081"/>
    </source>
</evidence>
<evidence type="ECO:0000313" key="3">
    <source>
        <dbReference type="EMBL" id="MBB4882501.1"/>
    </source>
</evidence>
<dbReference type="Proteomes" id="UP000560081">
    <property type="component" value="Unassembled WGS sequence"/>
</dbReference>
<dbReference type="OrthoDB" id="8479889at2"/>
<keyword evidence="2" id="KW-1133">Transmembrane helix</keyword>
<name>A0A4Y8WXP7_9MICC</name>
<keyword evidence="4" id="KW-1185">Reference proteome</keyword>
<accession>A0A4Y8WXP7</accession>
<dbReference type="EMBL" id="JACHMC010000001">
    <property type="protein sequence ID" value="MBB4882501.1"/>
    <property type="molecule type" value="Genomic_DNA"/>
</dbReference>
<organism evidence="3 4">
    <name type="scientific">Micrococcus flavus</name>
    <dbReference type="NCBI Taxonomy" id="384602"/>
    <lineage>
        <taxon>Bacteria</taxon>
        <taxon>Bacillati</taxon>
        <taxon>Actinomycetota</taxon>
        <taxon>Actinomycetes</taxon>
        <taxon>Micrococcales</taxon>
        <taxon>Micrococcaceae</taxon>
        <taxon>Micrococcus</taxon>
    </lineage>
</organism>
<protein>
    <submittedName>
        <fullName evidence="3">Uncharacterized protein</fullName>
    </submittedName>
</protein>
<feature type="compositionally biased region" description="Low complexity" evidence="1">
    <location>
        <begin position="1"/>
        <end position="18"/>
    </location>
</feature>
<keyword evidence="2" id="KW-0472">Membrane</keyword>
<sequence length="270" mass="29212">MAKNTPTPASSSGSTAASLKEVKAMQRDRRRQLKADAKADRARKRSAGGPGIVTQLKQVYAVTREHEPRLLLWMGLAFGAALLVGLLIGLLLENWITWLLIALPFGVLAAVIVMNRLGEKAMYSRLEGQTGAAGATLSSLGRGWIVSEQPVAMNPKTQDLVYRAVGRPGVVLVTEGPVQRVGKLLSKEERAMERFLPGVPVHVVQTGRGEGQTPLHEVPKTLKALPKKLTAQEVAAVDKRLNALGAQRLPIPKGVDPMRARPDRRGLRGR</sequence>
<evidence type="ECO:0000256" key="1">
    <source>
        <dbReference type="SAM" id="MobiDB-lite"/>
    </source>
</evidence>
<dbReference type="InterPro" id="IPR025445">
    <property type="entry name" value="DUF4191"/>
</dbReference>